<evidence type="ECO:0000313" key="25">
    <source>
        <dbReference type="EMBL" id="PWN39440.1"/>
    </source>
</evidence>
<evidence type="ECO:0000256" key="15">
    <source>
        <dbReference type="ARBA" id="ARBA00023065"/>
    </source>
</evidence>
<dbReference type="GeneID" id="37036722"/>
<evidence type="ECO:0000256" key="22">
    <source>
        <dbReference type="SAM" id="MobiDB-lite"/>
    </source>
</evidence>
<dbReference type="Gene3D" id="3.40.1110.10">
    <property type="entry name" value="Calcium-transporting ATPase, cytoplasmic domain N"/>
    <property type="match status" value="1"/>
</dbReference>
<dbReference type="OrthoDB" id="3352408at2759"/>
<dbReference type="InterPro" id="IPR008250">
    <property type="entry name" value="ATPase_P-typ_transduc_dom_A_sf"/>
</dbReference>
<dbReference type="Gene3D" id="2.70.150.10">
    <property type="entry name" value="Calcium-transporting ATPase, cytoplasmic transduction domain A"/>
    <property type="match status" value="1"/>
</dbReference>
<keyword evidence="15" id="KW-0406">Ion transport</keyword>
<evidence type="ECO:0000256" key="19">
    <source>
        <dbReference type="ARBA" id="ARBA00035029"/>
    </source>
</evidence>
<comment type="catalytic activity">
    <reaction evidence="21">
        <text>Na(+)(in) + ATP + H2O = Na(+)(out) + ADP + phosphate + H(+)</text>
        <dbReference type="Rhea" id="RHEA:14633"/>
        <dbReference type="ChEBI" id="CHEBI:15377"/>
        <dbReference type="ChEBI" id="CHEBI:15378"/>
        <dbReference type="ChEBI" id="CHEBI:29101"/>
        <dbReference type="ChEBI" id="CHEBI:30616"/>
        <dbReference type="ChEBI" id="CHEBI:43474"/>
        <dbReference type="ChEBI" id="CHEBI:456216"/>
        <dbReference type="EC" id="7.2.2.3"/>
    </reaction>
    <physiologicalReaction direction="left-to-right" evidence="21">
        <dbReference type="Rhea" id="RHEA:14634"/>
    </physiologicalReaction>
</comment>
<evidence type="ECO:0000256" key="8">
    <source>
        <dbReference type="ARBA" id="ARBA00022741"/>
    </source>
</evidence>
<feature type="domain" description="Cation-transporting P-type ATPase N-terminal" evidence="24">
    <location>
        <begin position="137"/>
        <end position="211"/>
    </location>
</feature>
<dbReference type="Pfam" id="PF00122">
    <property type="entry name" value="E1-E2_ATPase"/>
    <property type="match status" value="1"/>
</dbReference>
<sequence>MDKNGGKEHQNGHPALSTGGGGAQPRSSQPSLDGPRADDEPEPPDSGSRHDAPQSTQPAGAVLPQGQQGGHPRSRSLTLESKMGLTATSSVASSPVATFVVGHDKQGPIDLEAQLKHRGADDRGSVASSTATPSVLQPHTLTFDDCLAHLKSNPTTGLSSADATDRLARDGPNTIREAKGVSVLDILIRQVANALTIILLAAMALSFGVRDWVEGAVVAAVILINTLIGFIQEYKAEKTMASLRSLSAPTAQVLRDSRIVELPARDLVLGDIIVFVTGDLLPADVRLIEPMSNLEIDEASLTGESLPVAKVLDALDGKDLGPADRINLGYAGTVVTKGRGRGVVVAVAGDTQLGTIAAAMDSRAERKAANSALPIYKRAWIVVSRFLGLRDGTPLQRKLAWFALVLLALAILCIIIVFAVATFDLNDQVILYAVALAIGVLPESLLAVLAITFAAGAKRMAQGGVIVRRLEALEALGGVDCVCSDKTGTLTLGSMVVRELWALSSISGTSFSIDHTGATALEPVGSIHRLSLPDAVEKADTSNIALDGTPTEVSTLVLAASLCNIAEIHQASDGKWTGRGDPTELALQVLAHKLATGRPSLTEGDSPAYTLEQEHPFDSSTKRMTSMYSLASDAASYTLFMKGGVDQVLDTCTGIRLDEHGSIVALDEKKRALINHNMEKMAAQGLRVLAFAQRKVTKEQVSRADPEKQSLEARRELMSRKEAEQDFTFVGLAALYDPPRPETADAVAVCHQAGVMVICATGDHPATAKAIALSVGILKPDAPASAVMTAAQFDKLDDATIDALPSLPLVVARCTPATKVRIINAARRRGLRMAMTGDGVNDAPALTQADVGVAMGSGTDIAKDSAELIITDDNFASLTTGIKQGRTVFKSIQKFMIALLCLNVAETLLLLIGLALRDDSPEPESIFPLSPLSILLLNLIVGLPAIGLGFEHPEADTMRRPPQKTGVFSRQVLVDLFVYGTVMGLLDLAVFFTMIYGFGQGQLGIHCNETPSDICDGVFEARSATFTTLFLQSLLIAWELLSVERSLFERGTLQRLKSNPFLTWTVIGAAVIALPICLYVPGWNDILKQAPMGRGWAATVVGVVLFLLFVDLWKWTARRGAWPWLTRITGGDLDFKRKLSDLPDADDALSDRSIV</sequence>
<keyword evidence="7" id="KW-0479">Metal-binding</keyword>
<dbReference type="AlphaFoldDB" id="A0A316VQ35"/>
<dbReference type="InterPro" id="IPR006068">
    <property type="entry name" value="ATPase_P-typ_cation-transptr_C"/>
</dbReference>
<evidence type="ECO:0000256" key="17">
    <source>
        <dbReference type="ARBA" id="ARBA00023201"/>
    </source>
</evidence>
<dbReference type="PROSITE" id="PS00154">
    <property type="entry name" value="ATPASE_E1_E2"/>
    <property type="match status" value="1"/>
</dbReference>
<comment type="similarity">
    <text evidence="18">Belongs to the cation transport ATPase (P-type) (TC 3.A.3) family. Type IID subfamily.</text>
</comment>
<evidence type="ECO:0000256" key="11">
    <source>
        <dbReference type="ARBA" id="ARBA00022958"/>
    </source>
</evidence>
<dbReference type="PANTHER" id="PTHR42861">
    <property type="entry name" value="CALCIUM-TRANSPORTING ATPASE"/>
    <property type="match status" value="1"/>
</dbReference>
<dbReference type="SUPFAM" id="SSF56784">
    <property type="entry name" value="HAD-like"/>
    <property type="match status" value="1"/>
</dbReference>
<evidence type="ECO:0000256" key="7">
    <source>
        <dbReference type="ARBA" id="ARBA00022723"/>
    </source>
</evidence>
<feature type="transmembrane region" description="Helical" evidence="23">
    <location>
        <begin position="1095"/>
        <end position="1113"/>
    </location>
</feature>
<dbReference type="EMBL" id="KZ819467">
    <property type="protein sequence ID" value="PWN39440.1"/>
    <property type="molecule type" value="Genomic_DNA"/>
</dbReference>
<dbReference type="GO" id="GO:0006813">
    <property type="term" value="P:potassium ion transport"/>
    <property type="evidence" value="ECO:0007669"/>
    <property type="project" value="UniProtKB-KW"/>
</dbReference>
<evidence type="ECO:0000259" key="24">
    <source>
        <dbReference type="SMART" id="SM00831"/>
    </source>
</evidence>
<keyword evidence="8" id="KW-0547">Nucleotide-binding</keyword>
<feature type="transmembrane region" description="Helical" evidence="23">
    <location>
        <begin position="895"/>
        <end position="916"/>
    </location>
</feature>
<dbReference type="GO" id="GO:0005524">
    <property type="term" value="F:ATP binding"/>
    <property type="evidence" value="ECO:0007669"/>
    <property type="project" value="UniProtKB-KW"/>
</dbReference>
<keyword evidence="5" id="KW-0633">Potassium transport</keyword>
<dbReference type="InterPro" id="IPR036412">
    <property type="entry name" value="HAD-like_sf"/>
</dbReference>
<feature type="transmembrane region" description="Helical" evidence="23">
    <location>
        <begin position="429"/>
        <end position="454"/>
    </location>
</feature>
<organism evidence="25 26">
    <name type="scientific">Ceraceosorus guamensis</name>
    <dbReference type="NCBI Taxonomy" id="1522189"/>
    <lineage>
        <taxon>Eukaryota</taxon>
        <taxon>Fungi</taxon>
        <taxon>Dikarya</taxon>
        <taxon>Basidiomycota</taxon>
        <taxon>Ustilaginomycotina</taxon>
        <taxon>Exobasidiomycetes</taxon>
        <taxon>Ceraceosorales</taxon>
        <taxon>Ceraceosoraceae</taxon>
        <taxon>Ceraceosorus</taxon>
    </lineage>
</organism>
<dbReference type="InParanoid" id="A0A316VQ35"/>
<dbReference type="InterPro" id="IPR044492">
    <property type="entry name" value="P_typ_ATPase_HD_dom"/>
</dbReference>
<dbReference type="Proteomes" id="UP000245783">
    <property type="component" value="Unassembled WGS sequence"/>
</dbReference>
<dbReference type="Gene3D" id="3.40.50.1000">
    <property type="entry name" value="HAD superfamily/HAD-like"/>
    <property type="match status" value="1"/>
</dbReference>
<dbReference type="Gene3D" id="1.20.1110.10">
    <property type="entry name" value="Calcium-transporting ATPase, transmembrane domain"/>
    <property type="match status" value="2"/>
</dbReference>
<keyword evidence="17" id="KW-0739">Sodium transport</keyword>
<evidence type="ECO:0000256" key="9">
    <source>
        <dbReference type="ARBA" id="ARBA00022840"/>
    </source>
</evidence>
<evidence type="ECO:0000256" key="10">
    <source>
        <dbReference type="ARBA" id="ARBA00022842"/>
    </source>
</evidence>
<evidence type="ECO:0000256" key="14">
    <source>
        <dbReference type="ARBA" id="ARBA00023053"/>
    </source>
</evidence>
<dbReference type="InterPro" id="IPR018303">
    <property type="entry name" value="ATPase_P-typ_P_site"/>
</dbReference>
<dbReference type="Pfam" id="PF00690">
    <property type="entry name" value="Cation_ATPase_N"/>
    <property type="match status" value="1"/>
</dbReference>
<evidence type="ECO:0000256" key="23">
    <source>
        <dbReference type="SAM" id="Phobius"/>
    </source>
</evidence>
<evidence type="ECO:0000256" key="13">
    <source>
        <dbReference type="ARBA" id="ARBA00022989"/>
    </source>
</evidence>
<dbReference type="NCBIfam" id="TIGR01494">
    <property type="entry name" value="ATPase_P-type"/>
    <property type="match status" value="2"/>
</dbReference>
<evidence type="ECO:0000313" key="26">
    <source>
        <dbReference type="Proteomes" id="UP000245783"/>
    </source>
</evidence>
<evidence type="ECO:0000256" key="16">
    <source>
        <dbReference type="ARBA" id="ARBA00023136"/>
    </source>
</evidence>
<comment type="cofactor">
    <cofactor evidence="1">
        <name>Mg(2+)</name>
        <dbReference type="ChEBI" id="CHEBI:18420"/>
    </cofactor>
</comment>
<feature type="transmembrane region" description="Helical" evidence="23">
    <location>
        <begin position="1019"/>
        <end position="1041"/>
    </location>
</feature>
<feature type="transmembrane region" description="Helical" evidence="23">
    <location>
        <begin position="928"/>
        <end position="951"/>
    </location>
</feature>
<dbReference type="InterPro" id="IPR006414">
    <property type="entry name" value="P-type_ATPase_IID"/>
</dbReference>
<dbReference type="SUPFAM" id="SSF81665">
    <property type="entry name" value="Calcium ATPase, transmembrane domain M"/>
    <property type="match status" value="1"/>
</dbReference>
<dbReference type="SFLD" id="SFLDF00027">
    <property type="entry name" value="p-type_atpase"/>
    <property type="match status" value="1"/>
</dbReference>
<evidence type="ECO:0000256" key="12">
    <source>
        <dbReference type="ARBA" id="ARBA00022967"/>
    </source>
</evidence>
<dbReference type="GO" id="GO:0016887">
    <property type="term" value="F:ATP hydrolysis activity"/>
    <property type="evidence" value="ECO:0007669"/>
    <property type="project" value="InterPro"/>
</dbReference>
<dbReference type="InterPro" id="IPR001757">
    <property type="entry name" value="P_typ_ATPase"/>
</dbReference>
<keyword evidence="12" id="KW-1278">Translocase</keyword>
<dbReference type="STRING" id="1522189.A0A316VQ35"/>
<keyword evidence="9" id="KW-0067">ATP-binding</keyword>
<dbReference type="SFLD" id="SFLDS00003">
    <property type="entry name" value="Haloacid_Dehalogenase"/>
    <property type="match status" value="1"/>
</dbReference>
<dbReference type="Pfam" id="PF13246">
    <property type="entry name" value="Cation_ATPase"/>
    <property type="match status" value="1"/>
</dbReference>
<dbReference type="InterPro" id="IPR023298">
    <property type="entry name" value="ATPase_P-typ_TM_dom_sf"/>
</dbReference>
<keyword evidence="10" id="KW-0460">Magnesium</keyword>
<feature type="transmembrane region" description="Helical" evidence="23">
    <location>
        <begin position="1061"/>
        <end position="1083"/>
    </location>
</feature>
<reference evidence="25 26" key="1">
    <citation type="journal article" date="2018" name="Mol. Biol. Evol.">
        <title>Broad Genomic Sampling Reveals a Smut Pathogenic Ancestry of the Fungal Clade Ustilaginomycotina.</title>
        <authorList>
            <person name="Kijpornyongpan T."/>
            <person name="Mondo S.J."/>
            <person name="Barry K."/>
            <person name="Sandor L."/>
            <person name="Lee J."/>
            <person name="Lipzen A."/>
            <person name="Pangilinan J."/>
            <person name="LaButti K."/>
            <person name="Hainaut M."/>
            <person name="Henrissat B."/>
            <person name="Grigoriev I.V."/>
            <person name="Spatafora J.W."/>
            <person name="Aime M.C."/>
        </authorList>
    </citation>
    <scope>NUCLEOTIDE SEQUENCE [LARGE SCALE GENOMIC DNA]</scope>
    <source>
        <strain evidence="25 26">MCA 4658</strain>
    </source>
</reference>
<evidence type="ECO:0000256" key="2">
    <source>
        <dbReference type="ARBA" id="ARBA00004651"/>
    </source>
</evidence>
<dbReference type="GO" id="GO:0005886">
    <property type="term" value="C:plasma membrane"/>
    <property type="evidence" value="ECO:0007669"/>
    <property type="project" value="UniProtKB-SubCell"/>
</dbReference>
<dbReference type="RefSeq" id="XP_025366600.1">
    <property type="nucleotide sequence ID" value="XM_025514852.1"/>
</dbReference>
<proteinExistence type="inferred from homology"/>
<evidence type="ECO:0000256" key="5">
    <source>
        <dbReference type="ARBA" id="ARBA00022538"/>
    </source>
</evidence>
<keyword evidence="14" id="KW-0915">Sodium</keyword>
<keyword evidence="26" id="KW-1185">Reference proteome</keyword>
<keyword evidence="6 23" id="KW-0812">Transmembrane</keyword>
<evidence type="ECO:0000256" key="3">
    <source>
        <dbReference type="ARBA" id="ARBA00022448"/>
    </source>
</evidence>
<keyword evidence="11" id="KW-0630">Potassium</keyword>
<dbReference type="GO" id="GO:0046872">
    <property type="term" value="F:metal ion binding"/>
    <property type="evidence" value="ECO:0007669"/>
    <property type="project" value="UniProtKB-KW"/>
</dbReference>
<evidence type="ECO:0000256" key="18">
    <source>
        <dbReference type="ARBA" id="ARBA00035017"/>
    </source>
</evidence>
<keyword evidence="4" id="KW-1003">Cell membrane</keyword>
<name>A0A316VQ35_9BASI</name>
<comment type="subcellular location">
    <subcellularLocation>
        <location evidence="2">Cell membrane</location>
        <topology evidence="2">Multi-pass membrane protein</topology>
    </subcellularLocation>
</comment>
<dbReference type="SUPFAM" id="SSF81653">
    <property type="entry name" value="Calcium ATPase, transduction domain A"/>
    <property type="match status" value="1"/>
</dbReference>
<dbReference type="Pfam" id="PF00689">
    <property type="entry name" value="Cation_ATPase_C"/>
    <property type="match status" value="1"/>
</dbReference>
<dbReference type="SFLD" id="SFLDG00002">
    <property type="entry name" value="C1.7:_P-type_atpase_like"/>
    <property type="match status" value="1"/>
</dbReference>
<dbReference type="EC" id="7.2.2.3" evidence="19"/>
<feature type="transmembrane region" description="Helical" evidence="23">
    <location>
        <begin position="399"/>
        <end position="423"/>
    </location>
</feature>
<gene>
    <name evidence="25" type="ORF">IE81DRAFT_326540</name>
</gene>
<keyword evidence="13 23" id="KW-1133">Transmembrane helix</keyword>
<evidence type="ECO:0000256" key="4">
    <source>
        <dbReference type="ARBA" id="ARBA00022475"/>
    </source>
</evidence>
<keyword evidence="3" id="KW-0813">Transport</keyword>
<evidence type="ECO:0000256" key="1">
    <source>
        <dbReference type="ARBA" id="ARBA00001946"/>
    </source>
</evidence>
<protein>
    <recommendedName>
        <fullName evidence="19">P-type Na(+) transporter</fullName>
        <ecNumber evidence="19">7.2.2.3</ecNumber>
    </recommendedName>
</protein>
<dbReference type="SUPFAM" id="SSF81660">
    <property type="entry name" value="Metal cation-transporting ATPase, ATP-binding domain N"/>
    <property type="match status" value="1"/>
</dbReference>
<dbReference type="GO" id="GO:0008554">
    <property type="term" value="F:P-type sodium transporter activity"/>
    <property type="evidence" value="ECO:0007669"/>
    <property type="project" value="UniProtKB-EC"/>
</dbReference>
<dbReference type="PRINTS" id="PR00119">
    <property type="entry name" value="CATATPASE"/>
</dbReference>
<dbReference type="InterPro" id="IPR059000">
    <property type="entry name" value="ATPase_P-type_domA"/>
</dbReference>
<dbReference type="InterPro" id="IPR004014">
    <property type="entry name" value="ATPase_P-typ_cation-transptr_N"/>
</dbReference>
<feature type="transmembrane region" description="Helical" evidence="23">
    <location>
        <begin position="186"/>
        <end position="209"/>
    </location>
</feature>
<feature type="transmembrane region" description="Helical" evidence="23">
    <location>
        <begin position="972"/>
        <end position="999"/>
    </location>
</feature>
<feature type="region of interest" description="Disordered" evidence="22">
    <location>
        <begin position="1"/>
        <end position="75"/>
    </location>
</feature>
<evidence type="ECO:0000256" key="20">
    <source>
        <dbReference type="ARBA" id="ARBA00048599"/>
    </source>
</evidence>
<feature type="transmembrane region" description="Helical" evidence="23">
    <location>
        <begin position="215"/>
        <end position="234"/>
    </location>
</feature>
<accession>A0A316VQ35</accession>
<dbReference type="Pfam" id="PF08282">
    <property type="entry name" value="Hydrolase_3"/>
    <property type="match status" value="1"/>
</dbReference>
<evidence type="ECO:0000256" key="6">
    <source>
        <dbReference type="ARBA" id="ARBA00022692"/>
    </source>
</evidence>
<dbReference type="NCBIfam" id="TIGR01523">
    <property type="entry name" value="ATPase-IID_K-Na"/>
    <property type="match status" value="1"/>
</dbReference>
<feature type="compositionally biased region" description="Basic and acidic residues" evidence="22">
    <location>
        <begin position="1"/>
        <end position="11"/>
    </location>
</feature>
<comment type="catalytic activity">
    <reaction evidence="20">
        <text>K(+)(in) + ATP + H2O = K(+)(out) + ADP + phosphate + H(+)</text>
        <dbReference type="Rhea" id="RHEA:75815"/>
        <dbReference type="ChEBI" id="CHEBI:15377"/>
        <dbReference type="ChEBI" id="CHEBI:15378"/>
        <dbReference type="ChEBI" id="CHEBI:29103"/>
        <dbReference type="ChEBI" id="CHEBI:30616"/>
        <dbReference type="ChEBI" id="CHEBI:43474"/>
        <dbReference type="ChEBI" id="CHEBI:456216"/>
    </reaction>
</comment>
<dbReference type="InterPro" id="IPR023299">
    <property type="entry name" value="ATPase_P-typ_cyto_dom_N"/>
</dbReference>
<dbReference type="SMART" id="SM00831">
    <property type="entry name" value="Cation_ATPase_N"/>
    <property type="match status" value="1"/>
</dbReference>
<dbReference type="InterPro" id="IPR023214">
    <property type="entry name" value="HAD_sf"/>
</dbReference>
<keyword evidence="16 23" id="KW-0472">Membrane</keyword>
<evidence type="ECO:0000256" key="21">
    <source>
        <dbReference type="ARBA" id="ARBA00049499"/>
    </source>
</evidence>